<keyword evidence="1" id="KW-1133">Transmembrane helix</keyword>
<comment type="caution">
    <text evidence="2">The sequence shown here is derived from an EMBL/GenBank/DDBJ whole genome shotgun (WGS) entry which is preliminary data.</text>
</comment>
<evidence type="ECO:0000313" key="3">
    <source>
        <dbReference type="Proteomes" id="UP000195897"/>
    </source>
</evidence>
<feature type="transmembrane region" description="Helical" evidence="1">
    <location>
        <begin position="56"/>
        <end position="75"/>
    </location>
</feature>
<accession>A0A1Y4LBG1</accession>
<dbReference type="Proteomes" id="UP000195897">
    <property type="component" value="Unassembled WGS sequence"/>
</dbReference>
<keyword evidence="1" id="KW-0812">Transmembrane</keyword>
<name>A0A1Y4LBG1_9FIRM</name>
<evidence type="ECO:0000256" key="1">
    <source>
        <dbReference type="SAM" id="Phobius"/>
    </source>
</evidence>
<dbReference type="AlphaFoldDB" id="A0A1Y4LBG1"/>
<feature type="transmembrane region" description="Helical" evidence="1">
    <location>
        <begin position="33"/>
        <end position="50"/>
    </location>
</feature>
<gene>
    <name evidence="2" type="ORF">B5F17_07490</name>
</gene>
<reference evidence="3" key="1">
    <citation type="submission" date="2017-04" db="EMBL/GenBank/DDBJ databases">
        <title>Function of individual gut microbiota members based on whole genome sequencing of pure cultures obtained from chicken caecum.</title>
        <authorList>
            <person name="Medvecky M."/>
            <person name="Cejkova D."/>
            <person name="Polansky O."/>
            <person name="Karasova D."/>
            <person name="Kubasova T."/>
            <person name="Cizek A."/>
            <person name="Rychlik I."/>
        </authorList>
    </citation>
    <scope>NUCLEOTIDE SEQUENCE [LARGE SCALE GENOMIC DNA]</scope>
    <source>
        <strain evidence="3">An180</strain>
    </source>
</reference>
<protein>
    <submittedName>
        <fullName evidence="2">Uncharacterized protein</fullName>
    </submittedName>
</protein>
<evidence type="ECO:0000313" key="2">
    <source>
        <dbReference type="EMBL" id="OUP52819.1"/>
    </source>
</evidence>
<sequence length="180" mass="20653">MLQQYRYEIGPEEYLAYQKYHVAHDRAIASRIFWMRWLISLGILLVGVLLEAVGRIGLIAVIPFAILAVCAWVLIPQWMRDSMRKTAEKKYAPRITPYTAVTSVEEDGLHINDGEETNVLLYDSIEHIGDEDGYLFLSYGDRQTVVIPPSAFVRGESERAEFLSELRHMVHKRRSGVAEK</sequence>
<proteinExistence type="predicted"/>
<organism evidence="2 3">
    <name type="scientific">Butyricicoccus pullicaecorum</name>
    <dbReference type="NCBI Taxonomy" id="501571"/>
    <lineage>
        <taxon>Bacteria</taxon>
        <taxon>Bacillati</taxon>
        <taxon>Bacillota</taxon>
        <taxon>Clostridia</taxon>
        <taxon>Eubacteriales</taxon>
        <taxon>Butyricicoccaceae</taxon>
        <taxon>Butyricicoccus</taxon>
    </lineage>
</organism>
<keyword evidence="1" id="KW-0472">Membrane</keyword>
<dbReference type="RefSeq" id="WP_087372553.1">
    <property type="nucleotide sequence ID" value="NZ_NFKK01000007.1"/>
</dbReference>
<dbReference type="EMBL" id="NFKK01000007">
    <property type="protein sequence ID" value="OUP52819.1"/>
    <property type="molecule type" value="Genomic_DNA"/>
</dbReference>